<evidence type="ECO:0000313" key="5">
    <source>
        <dbReference type="Proteomes" id="UP001176960"/>
    </source>
</evidence>
<dbReference type="InterPro" id="IPR003593">
    <property type="entry name" value="AAA+_ATPase"/>
</dbReference>
<dbReference type="SMART" id="SM00382">
    <property type="entry name" value="AAA"/>
    <property type="match status" value="1"/>
</dbReference>
<dbReference type="InterPro" id="IPR027417">
    <property type="entry name" value="P-loop_NTPase"/>
</dbReference>
<reference evidence="4" key="1">
    <citation type="submission" date="2023-03" db="EMBL/GenBank/DDBJ databases">
        <authorList>
            <person name="Cleenwerck I."/>
        </authorList>
    </citation>
    <scope>NUCLEOTIDE SEQUENCE</scope>
    <source>
        <strain evidence="4">LMG 32879</strain>
    </source>
</reference>
<evidence type="ECO:0000256" key="1">
    <source>
        <dbReference type="ARBA" id="ARBA00022741"/>
    </source>
</evidence>
<accession>A0AA35XY95</accession>
<dbReference type="GO" id="GO:0005886">
    <property type="term" value="C:plasma membrane"/>
    <property type="evidence" value="ECO:0007669"/>
    <property type="project" value="TreeGrafter"/>
</dbReference>
<dbReference type="Pfam" id="PF00005">
    <property type="entry name" value="ABC_tran"/>
    <property type="match status" value="1"/>
</dbReference>
<dbReference type="SUPFAM" id="SSF52540">
    <property type="entry name" value="P-loop containing nucleoside triphosphate hydrolases"/>
    <property type="match status" value="1"/>
</dbReference>
<keyword evidence="2 4" id="KW-0067">ATP-binding</keyword>
<dbReference type="GO" id="GO:0022857">
    <property type="term" value="F:transmembrane transporter activity"/>
    <property type="evidence" value="ECO:0007669"/>
    <property type="project" value="TreeGrafter"/>
</dbReference>
<dbReference type="AlphaFoldDB" id="A0AA35XY95"/>
<proteinExistence type="predicted"/>
<protein>
    <submittedName>
        <fullName evidence="4">ATP-binding cassette domain-containing protein</fullName>
    </submittedName>
</protein>
<dbReference type="InterPro" id="IPR003439">
    <property type="entry name" value="ABC_transporter-like_ATP-bd"/>
</dbReference>
<dbReference type="Proteomes" id="UP001176960">
    <property type="component" value="Unassembled WGS sequence"/>
</dbReference>
<dbReference type="PANTHER" id="PTHR24220">
    <property type="entry name" value="IMPORT ATP-BINDING PROTEIN"/>
    <property type="match status" value="1"/>
</dbReference>
<dbReference type="InterPro" id="IPR017871">
    <property type="entry name" value="ABC_transporter-like_CS"/>
</dbReference>
<dbReference type="Gene3D" id="3.40.50.300">
    <property type="entry name" value="P-loop containing nucleotide triphosphate hydrolases"/>
    <property type="match status" value="1"/>
</dbReference>
<name>A0AA35XY95_9PROT</name>
<organism evidence="4 5">
    <name type="scientific">Brytella acorum</name>
    <dbReference type="NCBI Taxonomy" id="2959299"/>
    <lineage>
        <taxon>Bacteria</taxon>
        <taxon>Pseudomonadati</taxon>
        <taxon>Pseudomonadota</taxon>
        <taxon>Alphaproteobacteria</taxon>
        <taxon>Acetobacterales</taxon>
        <taxon>Acetobacteraceae</taxon>
        <taxon>Brytella</taxon>
    </lineage>
</organism>
<dbReference type="PANTHER" id="PTHR24220:SF470">
    <property type="entry name" value="CELL DIVISION ATP-BINDING PROTEIN FTSE"/>
    <property type="match status" value="1"/>
</dbReference>
<dbReference type="PROSITE" id="PS50893">
    <property type="entry name" value="ABC_TRANSPORTER_2"/>
    <property type="match status" value="1"/>
</dbReference>
<feature type="domain" description="ABC transporter" evidence="3">
    <location>
        <begin position="1"/>
        <end position="225"/>
    </location>
</feature>
<dbReference type="EMBL" id="CATKSH010000011">
    <property type="protein sequence ID" value="CAI9121160.1"/>
    <property type="molecule type" value="Genomic_DNA"/>
</dbReference>
<evidence type="ECO:0000256" key="2">
    <source>
        <dbReference type="ARBA" id="ARBA00022840"/>
    </source>
</evidence>
<dbReference type="InterPro" id="IPR015854">
    <property type="entry name" value="ABC_transpr_LolD-like"/>
</dbReference>
<gene>
    <name evidence="4" type="ORF">LMG32879_002006</name>
</gene>
<keyword evidence="1" id="KW-0547">Nucleotide-binding</keyword>
<keyword evidence="5" id="KW-1185">Reference proteome</keyword>
<evidence type="ECO:0000259" key="3">
    <source>
        <dbReference type="PROSITE" id="PS50893"/>
    </source>
</evidence>
<dbReference type="GO" id="GO:0005524">
    <property type="term" value="F:ATP binding"/>
    <property type="evidence" value="ECO:0007669"/>
    <property type="project" value="UniProtKB-KW"/>
</dbReference>
<evidence type="ECO:0000313" key="4">
    <source>
        <dbReference type="EMBL" id="CAI9121160.1"/>
    </source>
</evidence>
<dbReference type="PROSITE" id="PS00211">
    <property type="entry name" value="ABC_TRANSPORTER_1"/>
    <property type="match status" value="1"/>
</dbReference>
<sequence length="226" mass="24404">MHLQNVHARYPTAHRGLAGALNSISFTVAKGEFRWLTGASGAGKSTLLAVLGLSLRPTSGQMDILGVEPARAKRSQLTRLRRRIGTIHQDYRLLEQLTALENVALPLRLAGTDPRLIARESCDILAWLGLAGRENAYPDQLSGGECQRVAIARALVVRPDILLADEPTNALEETESRRLLGLFQEICGHGTTVIVATHNETLLRDFPAPSIEIAQGRVAGGTAPLP</sequence>
<comment type="caution">
    <text evidence="4">The sequence shown here is derived from an EMBL/GenBank/DDBJ whole genome shotgun (WGS) entry which is preliminary data.</text>
</comment>
<dbReference type="GO" id="GO:0016887">
    <property type="term" value="F:ATP hydrolysis activity"/>
    <property type="evidence" value="ECO:0007669"/>
    <property type="project" value="InterPro"/>
</dbReference>